<evidence type="ECO:0000313" key="2">
    <source>
        <dbReference type="Proteomes" id="UP000265520"/>
    </source>
</evidence>
<organism evidence="1 2">
    <name type="scientific">Trifolium medium</name>
    <dbReference type="NCBI Taxonomy" id="97028"/>
    <lineage>
        <taxon>Eukaryota</taxon>
        <taxon>Viridiplantae</taxon>
        <taxon>Streptophyta</taxon>
        <taxon>Embryophyta</taxon>
        <taxon>Tracheophyta</taxon>
        <taxon>Spermatophyta</taxon>
        <taxon>Magnoliopsida</taxon>
        <taxon>eudicotyledons</taxon>
        <taxon>Gunneridae</taxon>
        <taxon>Pentapetalae</taxon>
        <taxon>rosids</taxon>
        <taxon>fabids</taxon>
        <taxon>Fabales</taxon>
        <taxon>Fabaceae</taxon>
        <taxon>Papilionoideae</taxon>
        <taxon>50 kb inversion clade</taxon>
        <taxon>NPAAA clade</taxon>
        <taxon>Hologalegina</taxon>
        <taxon>IRL clade</taxon>
        <taxon>Trifolieae</taxon>
        <taxon>Trifolium</taxon>
    </lineage>
</organism>
<name>A0A392USE0_9FABA</name>
<feature type="non-terminal residue" evidence="1">
    <location>
        <position position="39"/>
    </location>
</feature>
<dbReference type="AlphaFoldDB" id="A0A392USE0"/>
<reference evidence="1 2" key="1">
    <citation type="journal article" date="2018" name="Front. Plant Sci.">
        <title>Red Clover (Trifolium pratense) and Zigzag Clover (T. medium) - A Picture of Genomic Similarities and Differences.</title>
        <authorList>
            <person name="Dluhosova J."/>
            <person name="Istvanek J."/>
            <person name="Nedelnik J."/>
            <person name="Repkova J."/>
        </authorList>
    </citation>
    <scope>NUCLEOTIDE SEQUENCE [LARGE SCALE GENOMIC DNA]</scope>
    <source>
        <strain evidence="2">cv. 10/8</strain>
        <tissue evidence="1">Leaf</tissue>
    </source>
</reference>
<comment type="caution">
    <text evidence="1">The sequence shown here is derived from an EMBL/GenBank/DDBJ whole genome shotgun (WGS) entry which is preliminary data.</text>
</comment>
<evidence type="ECO:0000313" key="1">
    <source>
        <dbReference type="EMBL" id="MCI75778.1"/>
    </source>
</evidence>
<sequence>MSSAEDHVVNARLLSQTDQVMLFWAILDIIVDWTVLDVG</sequence>
<accession>A0A392USE0</accession>
<proteinExistence type="predicted"/>
<dbReference type="EMBL" id="LXQA010890888">
    <property type="protein sequence ID" value="MCI75778.1"/>
    <property type="molecule type" value="Genomic_DNA"/>
</dbReference>
<dbReference type="Proteomes" id="UP000265520">
    <property type="component" value="Unassembled WGS sequence"/>
</dbReference>
<keyword evidence="2" id="KW-1185">Reference proteome</keyword>
<protein>
    <submittedName>
        <fullName evidence="1">Uncharacterized protein</fullName>
    </submittedName>
</protein>